<sequence>MNNPKDNGFYTIRRIFCLILGWFFFWSVAAQESEYGFIANVTLRKTFNPWVELMMQQNVWWKNSTNGYERYMPVLGFDFTLIKSRLKLNAHYYYLNQRDTKGKTYNRHRYHLGLTGYQNIGPVSAALFSRLESTYTIGSKDNPLDKWRNRFQFTYNIPGSRWKPYLWIDLFNFLNKKGAHCMELDQIWYFTGVEYKINDHNAIDLRYRFHHVISSNPHTLTSLFCIYYKIKL</sequence>
<protein>
    <submittedName>
        <fullName evidence="1">DUF2490 domain-containing protein</fullName>
    </submittedName>
</protein>
<evidence type="ECO:0000313" key="2">
    <source>
        <dbReference type="Proteomes" id="UP000824112"/>
    </source>
</evidence>
<comment type="caution">
    <text evidence="1">The sequence shown here is derived from an EMBL/GenBank/DDBJ whole genome shotgun (WGS) entry which is preliminary data.</text>
</comment>
<organism evidence="1 2">
    <name type="scientific">Candidatus Gallibacteroides avistercoris</name>
    <dbReference type="NCBI Taxonomy" id="2840833"/>
    <lineage>
        <taxon>Bacteria</taxon>
        <taxon>Pseudomonadati</taxon>
        <taxon>Bacteroidota</taxon>
        <taxon>Bacteroidia</taxon>
        <taxon>Bacteroidales</taxon>
        <taxon>Bacteroidaceae</taxon>
        <taxon>Bacteroidaceae incertae sedis</taxon>
        <taxon>Candidatus Gallibacteroides</taxon>
    </lineage>
</organism>
<dbReference type="AlphaFoldDB" id="A0A9D1M8C9"/>
<dbReference type="InterPro" id="IPR011250">
    <property type="entry name" value="OMP/PagP_B-barrel"/>
</dbReference>
<reference evidence="1" key="2">
    <citation type="journal article" date="2021" name="PeerJ">
        <title>Extensive microbial diversity within the chicken gut microbiome revealed by metagenomics and culture.</title>
        <authorList>
            <person name="Gilroy R."/>
            <person name="Ravi A."/>
            <person name="Getino M."/>
            <person name="Pursley I."/>
            <person name="Horton D.L."/>
            <person name="Alikhan N.F."/>
            <person name="Baker D."/>
            <person name="Gharbi K."/>
            <person name="Hall N."/>
            <person name="Watson M."/>
            <person name="Adriaenssens E.M."/>
            <person name="Foster-Nyarko E."/>
            <person name="Jarju S."/>
            <person name="Secka A."/>
            <person name="Antonio M."/>
            <person name="Oren A."/>
            <person name="Chaudhuri R.R."/>
            <person name="La Ragione R."/>
            <person name="Hildebrand F."/>
            <person name="Pallen M.J."/>
        </authorList>
    </citation>
    <scope>NUCLEOTIDE SEQUENCE</scope>
    <source>
        <strain evidence="1">CHK158-818</strain>
    </source>
</reference>
<dbReference type="SUPFAM" id="SSF56925">
    <property type="entry name" value="OMPA-like"/>
    <property type="match status" value="1"/>
</dbReference>
<accession>A0A9D1M8C9</accession>
<dbReference type="Pfam" id="PF10677">
    <property type="entry name" value="DUF2490"/>
    <property type="match status" value="1"/>
</dbReference>
<dbReference type="EMBL" id="DVNA01000179">
    <property type="protein sequence ID" value="HIU55738.1"/>
    <property type="molecule type" value="Genomic_DNA"/>
</dbReference>
<dbReference type="InterPro" id="IPR019619">
    <property type="entry name" value="DUF2490"/>
</dbReference>
<proteinExistence type="predicted"/>
<reference evidence="1" key="1">
    <citation type="submission" date="2020-10" db="EMBL/GenBank/DDBJ databases">
        <authorList>
            <person name="Gilroy R."/>
        </authorList>
    </citation>
    <scope>NUCLEOTIDE SEQUENCE</scope>
    <source>
        <strain evidence="1">CHK158-818</strain>
    </source>
</reference>
<name>A0A9D1M8C9_9BACT</name>
<evidence type="ECO:0000313" key="1">
    <source>
        <dbReference type="EMBL" id="HIU55738.1"/>
    </source>
</evidence>
<gene>
    <name evidence="1" type="ORF">IAB03_08040</name>
</gene>
<dbReference type="Proteomes" id="UP000824112">
    <property type="component" value="Unassembled WGS sequence"/>
</dbReference>